<sequence length="248" mass="26733">MGRHAGARAGHRSAPRSAELATGKKALGIRPRSDAGADARPRAGRLSNGRQGKRHAAVSGRVNWPGTLLNGRPQTRDDLLLHMRTRSAQELWLVIVDASASTRRHQALSDAKGVLTQLFDDAYRQRARLALLTASGATPKWQVQGLKASSGLRVWLDGLGAGGGTPLLAALGQAQQWLAMRRKRFPAELQRCLIVTDGRLKALSGLPVLACPGLLIDIERGPIRLGRAQDLATALQAQYQHIDQLGLR</sequence>
<dbReference type="Proteomes" id="UP000631521">
    <property type="component" value="Chromosome"/>
</dbReference>
<dbReference type="InterPro" id="IPR052989">
    <property type="entry name" value="Mg-chelatase_DI-like"/>
</dbReference>
<dbReference type="PANTHER" id="PTHR35023:SF1">
    <property type="entry name" value="MG-PROTOPORPHYRIN IX CHELATASE"/>
    <property type="match status" value="1"/>
</dbReference>
<dbReference type="InterPro" id="IPR002035">
    <property type="entry name" value="VWF_A"/>
</dbReference>
<organism evidence="3 4">
    <name type="scientific">Pseudomonas hamedanensis</name>
    <dbReference type="NCBI Taxonomy" id="2745504"/>
    <lineage>
        <taxon>Bacteria</taxon>
        <taxon>Pseudomonadati</taxon>
        <taxon>Pseudomonadota</taxon>
        <taxon>Gammaproteobacteria</taxon>
        <taxon>Pseudomonadales</taxon>
        <taxon>Pseudomonadaceae</taxon>
        <taxon>Pseudomonas</taxon>
    </lineage>
</organism>
<evidence type="ECO:0000256" key="1">
    <source>
        <dbReference type="SAM" id="MobiDB-lite"/>
    </source>
</evidence>
<dbReference type="RefSeq" id="WP_186546422.1">
    <property type="nucleotide sequence ID" value="NZ_CP077091.1"/>
</dbReference>
<reference evidence="3 4" key="2">
    <citation type="journal article" date="2021" name="Microorganisms">
        <title>The Ever-Expanding Pseudomonas Genus: Description of 43 New Species and Partition of the Pseudomonas putida Group.</title>
        <authorList>
            <person name="Girard L."/>
            <person name="Lood C."/>
            <person name="Hofte M."/>
            <person name="Vandamme P."/>
            <person name="Rokni-Zadeh H."/>
            <person name="van Noort V."/>
            <person name="Lavigne R."/>
            <person name="De Mot R."/>
        </authorList>
    </citation>
    <scope>NUCLEOTIDE SEQUENCE [LARGE SCALE GENOMIC DNA]</scope>
    <source>
        <strain evidence="3 4">SWRI65</strain>
    </source>
</reference>
<feature type="domain" description="VWFA" evidence="2">
    <location>
        <begin position="93"/>
        <end position="198"/>
    </location>
</feature>
<dbReference type="Gene3D" id="3.40.50.410">
    <property type="entry name" value="von Willebrand factor, type A domain"/>
    <property type="match status" value="1"/>
</dbReference>
<name>A0A9E6P0V0_9PSED</name>
<dbReference type="PANTHER" id="PTHR35023">
    <property type="entry name" value="CHELATASE-RELATED"/>
    <property type="match status" value="1"/>
</dbReference>
<feature type="region of interest" description="Disordered" evidence="1">
    <location>
        <begin position="1"/>
        <end position="69"/>
    </location>
</feature>
<keyword evidence="4" id="KW-1185">Reference proteome</keyword>
<feature type="compositionally biased region" description="Basic and acidic residues" evidence="1">
    <location>
        <begin position="31"/>
        <end position="41"/>
    </location>
</feature>
<proteinExistence type="predicted"/>
<evidence type="ECO:0000259" key="2">
    <source>
        <dbReference type="Pfam" id="PF13519"/>
    </source>
</evidence>
<accession>A0A9E6P0V0</accession>
<dbReference type="Pfam" id="PF13519">
    <property type="entry name" value="VWA_2"/>
    <property type="match status" value="1"/>
</dbReference>
<evidence type="ECO:0000313" key="3">
    <source>
        <dbReference type="EMBL" id="QXI18002.1"/>
    </source>
</evidence>
<dbReference type="EMBL" id="CP077091">
    <property type="protein sequence ID" value="QXI18002.1"/>
    <property type="molecule type" value="Genomic_DNA"/>
</dbReference>
<dbReference type="KEGG" id="phv:HU739_003105"/>
<evidence type="ECO:0000313" key="4">
    <source>
        <dbReference type="Proteomes" id="UP000631521"/>
    </source>
</evidence>
<gene>
    <name evidence="3" type="ORF">HU739_003105</name>
</gene>
<feature type="compositionally biased region" description="Basic residues" evidence="1">
    <location>
        <begin position="1"/>
        <end position="14"/>
    </location>
</feature>
<protein>
    <submittedName>
        <fullName evidence="3">VWA domain-containing protein</fullName>
    </submittedName>
</protein>
<dbReference type="InterPro" id="IPR036465">
    <property type="entry name" value="vWFA_dom_sf"/>
</dbReference>
<dbReference type="SUPFAM" id="SSF53300">
    <property type="entry name" value="vWA-like"/>
    <property type="match status" value="1"/>
</dbReference>
<dbReference type="AlphaFoldDB" id="A0A9E6P0V0"/>
<reference evidence="3 4" key="1">
    <citation type="journal article" date="2020" name="Microorganisms">
        <title>Reliable Identification of Environmental Pseudomonas Isolates Using the rpoD Gene.</title>
        <authorList>
            <consortium name="The Broad Institute Genome Sequencing Platform"/>
            <person name="Girard L."/>
            <person name="Lood C."/>
            <person name="Rokni-Zadeh H."/>
            <person name="van Noort V."/>
            <person name="Lavigne R."/>
            <person name="De Mot R."/>
        </authorList>
    </citation>
    <scope>NUCLEOTIDE SEQUENCE [LARGE SCALE GENOMIC DNA]</scope>
    <source>
        <strain evidence="3 4">SWRI65</strain>
    </source>
</reference>